<organism evidence="1 2">
    <name type="scientific">Hartmannibacter diazotrophicus</name>
    <dbReference type="NCBI Taxonomy" id="1482074"/>
    <lineage>
        <taxon>Bacteria</taxon>
        <taxon>Pseudomonadati</taxon>
        <taxon>Pseudomonadota</taxon>
        <taxon>Alphaproteobacteria</taxon>
        <taxon>Hyphomicrobiales</taxon>
        <taxon>Pleomorphomonadaceae</taxon>
        <taxon>Hartmannibacter</taxon>
    </lineage>
</organism>
<reference evidence="2" key="1">
    <citation type="submission" date="2017-09" db="EMBL/GenBank/DDBJ databases">
        <title>Genome sequence of Nannocystis excedens DSM 71.</title>
        <authorList>
            <person name="Blom J."/>
        </authorList>
    </citation>
    <scope>NUCLEOTIDE SEQUENCE [LARGE SCALE GENOMIC DNA]</scope>
    <source>
        <strain evidence="2">type strain: E19</strain>
    </source>
</reference>
<evidence type="ECO:0000313" key="1">
    <source>
        <dbReference type="EMBL" id="SON57802.1"/>
    </source>
</evidence>
<dbReference type="OrthoDB" id="8467879at2"/>
<proteinExistence type="predicted"/>
<name>A0A2C9DBU0_9HYPH</name>
<accession>A0A2C9DBU0</accession>
<dbReference type="EMBL" id="LT960614">
    <property type="protein sequence ID" value="SON57802.1"/>
    <property type="molecule type" value="Genomic_DNA"/>
</dbReference>
<gene>
    <name evidence="1" type="ORF">HDIA_4261</name>
</gene>
<protein>
    <submittedName>
        <fullName evidence="1">Uncharacterized protein</fullName>
    </submittedName>
</protein>
<sequence length="99" mass="10256">MFPWLPLPTTEINEGHNGASVNVANGIANHVGGDVAAVASQHVGDVDYGYDYDYGTDMNLGTNFADIYAGNGAFNSIEGSVVASAEQSVGDVDGFPVLF</sequence>
<keyword evidence="2" id="KW-1185">Reference proteome</keyword>
<dbReference type="RefSeq" id="WP_099558002.1">
    <property type="nucleotide sequence ID" value="NZ_LT960614.1"/>
</dbReference>
<dbReference type="KEGG" id="hdi:HDIA_4261"/>
<dbReference type="AlphaFoldDB" id="A0A2C9DBU0"/>
<evidence type="ECO:0000313" key="2">
    <source>
        <dbReference type="Proteomes" id="UP000223606"/>
    </source>
</evidence>
<dbReference type="Proteomes" id="UP000223606">
    <property type="component" value="Chromosome 1"/>
</dbReference>